<proteinExistence type="predicted"/>
<dbReference type="EMBL" id="AP019525">
    <property type="protein sequence ID" value="BBI90783.1"/>
    <property type="molecule type" value="Genomic_DNA"/>
</dbReference>
<protein>
    <submittedName>
        <fullName evidence="1">Uncharacterized protein</fullName>
    </submittedName>
</protein>
<evidence type="ECO:0000313" key="1">
    <source>
        <dbReference type="EMBL" id="BBI90783.1"/>
    </source>
</evidence>
<sequence length="71" mass="8061">MASIIKINGRKIVDNPDYIEVDGVRYDKPCNGSVSINNDSISVGKFDLINGEWVNQSLFTKAKKYLKIIKW</sequence>
<reference evidence="1 2" key="1">
    <citation type="journal article" date="2019" name="Arch. Virol.">
        <title>A novel jumbo Tenacibaculum maritimum lytic phage with head-fiber-like appendages.</title>
        <authorList>
            <person name="Kawato Y."/>
            <person name="Istiqomah I."/>
            <person name="Gaafar A.Y."/>
            <person name="Hanaoka M."/>
            <person name="Ishimaru K."/>
            <person name="Yasuike M."/>
            <person name="Nishiki I."/>
            <person name="Nakamura Y."/>
            <person name="Fujiwara A."/>
            <person name="Nakai T."/>
        </authorList>
    </citation>
    <scope>NUCLEOTIDE SEQUENCE [LARGE SCALE GENOMIC DNA]</scope>
    <source>
        <strain evidence="1 2">PTm5</strain>
    </source>
</reference>
<evidence type="ECO:0000313" key="2">
    <source>
        <dbReference type="Proteomes" id="UP000424080"/>
    </source>
</evidence>
<name>A0A5S9HXQ4_9CAUD</name>
<organism evidence="1 2">
    <name type="scientific">Tenacibaculum phage PTm5</name>
    <dbReference type="NCBI Taxonomy" id="2547426"/>
    <lineage>
        <taxon>Viruses</taxon>
        <taxon>Duplodnaviria</taxon>
        <taxon>Heunggongvirae</taxon>
        <taxon>Uroviricota</taxon>
        <taxon>Caudoviricetes</taxon>
        <taxon>Shirahamavirus</taxon>
        <taxon>Shirahamavirus PTm1</taxon>
    </lineage>
</organism>
<accession>A0A5S9HXQ4</accession>
<dbReference type="Proteomes" id="UP000424080">
    <property type="component" value="Segment"/>
</dbReference>